<comment type="subcellular location">
    <subcellularLocation>
        <location evidence="1">Cell inner membrane</location>
        <topology evidence="1">Multi-pass membrane protein</topology>
    </subcellularLocation>
    <subcellularLocation>
        <location evidence="8">Cell membrane</location>
        <topology evidence="8">Multi-pass membrane protein</topology>
    </subcellularLocation>
</comment>
<keyword evidence="4" id="KW-0997">Cell inner membrane</keyword>
<dbReference type="Proteomes" id="UP001234585">
    <property type="component" value="Plasmid unnamed4"/>
</dbReference>
<evidence type="ECO:0000256" key="8">
    <source>
        <dbReference type="RuleBase" id="RU363032"/>
    </source>
</evidence>
<evidence type="ECO:0000256" key="4">
    <source>
        <dbReference type="ARBA" id="ARBA00022519"/>
    </source>
</evidence>
<keyword evidence="5 8" id="KW-0812">Transmembrane</keyword>
<gene>
    <name evidence="9" type="ORF">Q9313_26450</name>
</gene>
<dbReference type="CDD" id="cd06261">
    <property type="entry name" value="TM_PBP2"/>
    <property type="match status" value="1"/>
</dbReference>
<evidence type="ECO:0000313" key="9">
    <source>
        <dbReference type="EMBL" id="WLS01066.1"/>
    </source>
</evidence>
<dbReference type="RefSeq" id="WP_191192687.1">
    <property type="nucleotide sequence ID" value="NZ_CP132306.1"/>
</dbReference>
<keyword evidence="2 8" id="KW-0813">Transport</keyword>
<keyword evidence="9" id="KW-0614">Plasmid</keyword>
<keyword evidence="3" id="KW-1003">Cell membrane</keyword>
<evidence type="ECO:0000256" key="1">
    <source>
        <dbReference type="ARBA" id="ARBA00004429"/>
    </source>
</evidence>
<sequence>MRISKATDQPGWLSKAIAILTMLFLSLPLIAIVPVSFTSKRYLSMPDGIWSVRHYASLFTNPVWLDSIKTSLMIGVIVAIISTTLAVLFGLGLWYVRSKLTIILSAIVFVPMLMPPVVSAIILYFFGIKVSGLLPFIGFDSVGGVIIAHVLLATPFSLVSFLVALSRVDRKLDMAARALGATLSQSIMYIILPNTKFGIITAALMAFILSWEEITVTLFITSASVVTLPREMWNGMRDNVDPAIAAISSILIVFTIGAILGRDLFVAARTFRSGKRLANTR</sequence>
<evidence type="ECO:0000256" key="5">
    <source>
        <dbReference type="ARBA" id="ARBA00022692"/>
    </source>
</evidence>
<accession>A0AA50CS85</accession>
<dbReference type="PANTHER" id="PTHR43357:SF4">
    <property type="entry name" value="INNER MEMBRANE ABC TRANSPORTER PERMEASE PROTEIN YDCV"/>
    <property type="match status" value="1"/>
</dbReference>
<geneLocation type="plasmid" evidence="9 10">
    <name>unnamed4</name>
</geneLocation>
<proteinExistence type="inferred from homology"/>
<dbReference type="InterPro" id="IPR035906">
    <property type="entry name" value="MetI-like_sf"/>
</dbReference>
<keyword evidence="10" id="KW-1185">Reference proteome</keyword>
<reference evidence="9 10" key="1">
    <citation type="submission" date="2023-08" db="EMBL/GenBank/DDBJ databases">
        <title>Pathogen: clinical or host-associated sample.</title>
        <authorList>
            <person name="Hergert J."/>
            <person name="Casey R."/>
            <person name="Wagner J."/>
            <person name="Young E.L."/>
            <person name="Oakeson K.F."/>
        </authorList>
    </citation>
    <scope>NUCLEOTIDE SEQUENCE [LARGE SCALE GENOMIC DNA]</scope>
    <source>
        <strain evidence="9 10">1760953</strain>
        <plasmid evidence="9 10">unnamed4</plasmid>
    </source>
</reference>
<dbReference type="GO" id="GO:0005886">
    <property type="term" value="C:plasma membrane"/>
    <property type="evidence" value="ECO:0007669"/>
    <property type="project" value="UniProtKB-SubCell"/>
</dbReference>
<dbReference type="Pfam" id="PF00528">
    <property type="entry name" value="BPD_transp_1"/>
    <property type="match status" value="1"/>
</dbReference>
<evidence type="ECO:0000256" key="2">
    <source>
        <dbReference type="ARBA" id="ARBA00022448"/>
    </source>
</evidence>
<dbReference type="GO" id="GO:0055085">
    <property type="term" value="P:transmembrane transport"/>
    <property type="evidence" value="ECO:0007669"/>
    <property type="project" value="InterPro"/>
</dbReference>
<dbReference type="EMBL" id="CP132306">
    <property type="protein sequence ID" value="WLS01066.1"/>
    <property type="molecule type" value="Genomic_DNA"/>
</dbReference>
<evidence type="ECO:0000256" key="7">
    <source>
        <dbReference type="ARBA" id="ARBA00023136"/>
    </source>
</evidence>
<dbReference type="PANTHER" id="PTHR43357">
    <property type="entry name" value="INNER MEMBRANE ABC TRANSPORTER PERMEASE PROTEIN YDCV"/>
    <property type="match status" value="1"/>
</dbReference>
<keyword evidence="7 8" id="KW-0472">Membrane</keyword>
<feature type="transmembrane region" description="Helical" evidence="8">
    <location>
        <begin position="72"/>
        <end position="96"/>
    </location>
</feature>
<keyword evidence="6 8" id="KW-1133">Transmembrane helix</keyword>
<dbReference type="AlphaFoldDB" id="A0AA50CS85"/>
<feature type="transmembrane region" description="Helical" evidence="8">
    <location>
        <begin position="146"/>
        <end position="165"/>
    </location>
</feature>
<protein>
    <submittedName>
        <fullName evidence="9">ABC transporter permease</fullName>
    </submittedName>
</protein>
<evidence type="ECO:0000256" key="3">
    <source>
        <dbReference type="ARBA" id="ARBA00022475"/>
    </source>
</evidence>
<dbReference type="Gene3D" id="1.10.3720.10">
    <property type="entry name" value="MetI-like"/>
    <property type="match status" value="1"/>
</dbReference>
<organism evidence="9 10">
    <name type="scientific">Shinella sumterensis</name>
    <dbReference type="NCBI Taxonomy" id="1967501"/>
    <lineage>
        <taxon>Bacteria</taxon>
        <taxon>Pseudomonadati</taxon>
        <taxon>Pseudomonadota</taxon>
        <taxon>Alphaproteobacteria</taxon>
        <taxon>Hyphomicrobiales</taxon>
        <taxon>Rhizobiaceae</taxon>
        <taxon>Shinella</taxon>
    </lineage>
</organism>
<feature type="transmembrane region" description="Helical" evidence="8">
    <location>
        <begin position="243"/>
        <end position="265"/>
    </location>
</feature>
<feature type="transmembrane region" description="Helical" evidence="8">
    <location>
        <begin position="12"/>
        <end position="37"/>
    </location>
</feature>
<feature type="transmembrane region" description="Helical" evidence="8">
    <location>
        <begin position="103"/>
        <end position="126"/>
    </location>
</feature>
<comment type="similarity">
    <text evidence="8">Belongs to the binding-protein-dependent transport system permease family.</text>
</comment>
<dbReference type="PROSITE" id="PS50928">
    <property type="entry name" value="ABC_TM1"/>
    <property type="match status" value="1"/>
</dbReference>
<dbReference type="InterPro" id="IPR000515">
    <property type="entry name" value="MetI-like"/>
</dbReference>
<name>A0AA50CS85_9HYPH</name>
<dbReference type="SUPFAM" id="SSF161098">
    <property type="entry name" value="MetI-like"/>
    <property type="match status" value="1"/>
</dbReference>
<evidence type="ECO:0000313" key="10">
    <source>
        <dbReference type="Proteomes" id="UP001234585"/>
    </source>
</evidence>
<evidence type="ECO:0000256" key="6">
    <source>
        <dbReference type="ARBA" id="ARBA00022989"/>
    </source>
</evidence>
<feature type="transmembrane region" description="Helical" evidence="8">
    <location>
        <begin position="186"/>
        <end position="209"/>
    </location>
</feature>